<reference evidence="2" key="1">
    <citation type="journal article" date="2014" name="Front. Microbiol.">
        <title>High frequency of phylogenetically diverse reductive dehalogenase-homologous genes in deep subseafloor sedimentary metagenomes.</title>
        <authorList>
            <person name="Kawai M."/>
            <person name="Futagami T."/>
            <person name="Toyoda A."/>
            <person name="Takaki Y."/>
            <person name="Nishi S."/>
            <person name="Hori S."/>
            <person name="Arai W."/>
            <person name="Tsubouchi T."/>
            <person name="Morono Y."/>
            <person name="Uchiyama I."/>
            <person name="Ito T."/>
            <person name="Fujiyama A."/>
            <person name="Inagaki F."/>
            <person name="Takami H."/>
        </authorList>
    </citation>
    <scope>NUCLEOTIDE SEQUENCE</scope>
    <source>
        <strain evidence="2">Expedition CK06-06</strain>
    </source>
</reference>
<organism evidence="2">
    <name type="scientific">marine sediment metagenome</name>
    <dbReference type="NCBI Taxonomy" id="412755"/>
    <lineage>
        <taxon>unclassified sequences</taxon>
        <taxon>metagenomes</taxon>
        <taxon>ecological metagenomes</taxon>
    </lineage>
</organism>
<proteinExistence type="predicted"/>
<evidence type="ECO:0000313" key="2">
    <source>
        <dbReference type="EMBL" id="GAI39978.1"/>
    </source>
</evidence>
<evidence type="ECO:0000256" key="1">
    <source>
        <dbReference type="SAM" id="Phobius"/>
    </source>
</evidence>
<comment type="caution">
    <text evidence="2">The sequence shown here is derived from an EMBL/GenBank/DDBJ whole genome shotgun (WGS) entry which is preliminary data.</text>
</comment>
<evidence type="ECO:0008006" key="3">
    <source>
        <dbReference type="Google" id="ProtNLM"/>
    </source>
</evidence>
<keyword evidence="1" id="KW-1133">Transmembrane helix</keyword>
<accession>X1N8R5</accession>
<gene>
    <name evidence="2" type="ORF">S06H3_48172</name>
</gene>
<name>X1N8R5_9ZZZZ</name>
<dbReference type="EMBL" id="BARV01030320">
    <property type="protein sequence ID" value="GAI39978.1"/>
    <property type="molecule type" value="Genomic_DNA"/>
</dbReference>
<protein>
    <recommendedName>
        <fullName evidence="3">ABC transmembrane type-1 domain-containing protein</fullName>
    </recommendedName>
</protein>
<keyword evidence="1" id="KW-0472">Membrane</keyword>
<feature type="transmembrane region" description="Helical" evidence="1">
    <location>
        <begin position="7"/>
        <end position="31"/>
    </location>
</feature>
<dbReference type="AlphaFoldDB" id="X1N8R5"/>
<keyword evidence="1" id="KW-0812">Transmembrane</keyword>
<sequence length="72" mass="7873">MRAELIFLPIVWLIAVMLAVASLPVWHLMVASLSQISPNLTPLLGNPVVDVLWQFILPSLMVAIGAYCSLKS</sequence>
<feature type="transmembrane region" description="Helical" evidence="1">
    <location>
        <begin position="51"/>
        <end position="70"/>
    </location>
</feature>